<organism evidence="1 2">
    <name type="scientific">Herbihabitans rhizosphaerae</name>
    <dbReference type="NCBI Taxonomy" id="1872711"/>
    <lineage>
        <taxon>Bacteria</taxon>
        <taxon>Bacillati</taxon>
        <taxon>Actinomycetota</taxon>
        <taxon>Actinomycetes</taxon>
        <taxon>Pseudonocardiales</taxon>
        <taxon>Pseudonocardiaceae</taxon>
        <taxon>Herbihabitans</taxon>
    </lineage>
</organism>
<dbReference type="RefSeq" id="WP_130343474.1">
    <property type="nucleotide sequence ID" value="NZ_SGWQ01000002.1"/>
</dbReference>
<dbReference type="OrthoDB" id="281728at2"/>
<name>A0A4Q7L5W0_9PSEU</name>
<accession>A0A4Q7L5W0</accession>
<dbReference type="EMBL" id="SGWQ01000002">
    <property type="protein sequence ID" value="RZS43662.1"/>
    <property type="molecule type" value="Genomic_DNA"/>
</dbReference>
<proteinExistence type="predicted"/>
<keyword evidence="2" id="KW-1185">Reference proteome</keyword>
<sequence length="132" mass="14292">MTSIVEYLRRGFADTGYPDAEVREPSCAGCGGRRFSVEVDDEDGCARRVCVSCDRPAFIADSEEHWADADPGECECPCGAGVFEVAVGYALRQDGEVGWIAVGLRCVADGNVGVYTDWKIDYEPSRDLLAKA</sequence>
<evidence type="ECO:0000313" key="2">
    <source>
        <dbReference type="Proteomes" id="UP000294257"/>
    </source>
</evidence>
<dbReference type="Proteomes" id="UP000294257">
    <property type="component" value="Unassembled WGS sequence"/>
</dbReference>
<reference evidence="1 2" key="1">
    <citation type="submission" date="2019-02" db="EMBL/GenBank/DDBJ databases">
        <title>Genomic Encyclopedia of Type Strains, Phase IV (KMG-IV): sequencing the most valuable type-strain genomes for metagenomic binning, comparative biology and taxonomic classification.</title>
        <authorList>
            <person name="Goeker M."/>
        </authorList>
    </citation>
    <scope>NUCLEOTIDE SEQUENCE [LARGE SCALE GENOMIC DNA]</scope>
    <source>
        <strain evidence="1 2">DSM 101727</strain>
    </source>
</reference>
<protein>
    <submittedName>
        <fullName evidence="1">Uncharacterized protein</fullName>
    </submittedName>
</protein>
<dbReference type="AlphaFoldDB" id="A0A4Q7L5W0"/>
<gene>
    <name evidence="1" type="ORF">EV193_102643</name>
</gene>
<comment type="caution">
    <text evidence="1">The sequence shown here is derived from an EMBL/GenBank/DDBJ whole genome shotgun (WGS) entry which is preliminary data.</text>
</comment>
<evidence type="ECO:0000313" key="1">
    <source>
        <dbReference type="EMBL" id="RZS43662.1"/>
    </source>
</evidence>